<proteinExistence type="predicted"/>
<dbReference type="EMBL" id="BSRI01000002">
    <property type="protein sequence ID" value="GLV61088.1"/>
    <property type="molecule type" value="Genomic_DNA"/>
</dbReference>
<protein>
    <recommendedName>
        <fullName evidence="4">Integrase catalytic domain-containing protein</fullName>
    </recommendedName>
</protein>
<sequence>MAPFQDATPAVRALRMALAHRRLQSGLLHHSDRGSTYTSESYLELLEQP</sequence>
<evidence type="ECO:0000313" key="3">
    <source>
        <dbReference type="Proteomes" id="UP001344906"/>
    </source>
</evidence>
<evidence type="ECO:0008006" key="4">
    <source>
        <dbReference type="Google" id="ProtNLM"/>
    </source>
</evidence>
<evidence type="ECO:0000313" key="2">
    <source>
        <dbReference type="EMBL" id="GLV61088.1"/>
    </source>
</evidence>
<keyword evidence="3" id="KW-1185">Reference proteome</keyword>
<organism evidence="2 3">
    <name type="scientific">Dictyobacter halimunensis</name>
    <dbReference type="NCBI Taxonomy" id="3026934"/>
    <lineage>
        <taxon>Bacteria</taxon>
        <taxon>Bacillati</taxon>
        <taxon>Chloroflexota</taxon>
        <taxon>Ktedonobacteria</taxon>
        <taxon>Ktedonobacterales</taxon>
        <taxon>Dictyobacteraceae</taxon>
        <taxon>Dictyobacter</taxon>
    </lineage>
</organism>
<name>A0ABQ6G8D4_9CHLR</name>
<gene>
    <name evidence="2" type="ORF">KDH_79050</name>
</gene>
<accession>A0ABQ6G8D4</accession>
<feature type="region of interest" description="Disordered" evidence="1">
    <location>
        <begin position="28"/>
        <end position="49"/>
    </location>
</feature>
<reference evidence="2 3" key="1">
    <citation type="submission" date="2023-02" db="EMBL/GenBank/DDBJ databases">
        <title>Dictyobacter halimunensis sp. nov., a new member of the class Ktedonobacteria from forest soil in a geothermal area.</title>
        <authorList>
            <person name="Rachmania M.K."/>
            <person name="Ningsih F."/>
            <person name="Sakai Y."/>
            <person name="Yabe S."/>
            <person name="Yokota A."/>
            <person name="Sjamsuridzal W."/>
        </authorList>
    </citation>
    <scope>NUCLEOTIDE SEQUENCE [LARGE SCALE GENOMIC DNA]</scope>
    <source>
        <strain evidence="2 3">S3.2.2.5</strain>
    </source>
</reference>
<comment type="caution">
    <text evidence="2">The sequence shown here is derived from an EMBL/GenBank/DDBJ whole genome shotgun (WGS) entry which is preliminary data.</text>
</comment>
<evidence type="ECO:0000256" key="1">
    <source>
        <dbReference type="SAM" id="MobiDB-lite"/>
    </source>
</evidence>
<dbReference type="Proteomes" id="UP001344906">
    <property type="component" value="Unassembled WGS sequence"/>
</dbReference>